<dbReference type="InterPro" id="IPR006143">
    <property type="entry name" value="RND_pump_MFP"/>
</dbReference>
<dbReference type="Pfam" id="PF25973">
    <property type="entry name" value="BSH_CzcB"/>
    <property type="match status" value="1"/>
</dbReference>
<comment type="caution">
    <text evidence="4">The sequence shown here is derived from an EMBL/GenBank/DDBJ whole genome shotgun (WGS) entry which is preliminary data.</text>
</comment>
<dbReference type="GO" id="GO:0060003">
    <property type="term" value="P:copper ion export"/>
    <property type="evidence" value="ECO:0007669"/>
    <property type="project" value="TreeGrafter"/>
</dbReference>
<evidence type="ECO:0000259" key="3">
    <source>
        <dbReference type="Pfam" id="PF25973"/>
    </source>
</evidence>
<sequence length="389" mass="42519">MNNLQKYHIISFEKGFLIGLAFLLNVACLSPKTEEADKEAEAKTDFVTLSEEQIKNGHIAVGTFDQTTISDEVKANGIVDVPPMNMASVSIPINGYVKSTNILPGSAIRKGGVLATIYSMDYIQLQQDYLQAISKLKFLDLELDRQNTLSKEDVGAKKKLQQADSEVSSIKALTKALELKLEMIGCSIDKLKKGQISSVVNIISPIDGYIKTVNLSIGKNVAPTDVLFEIVGDAHKHIELKVFENDINKIKVGQKIIVENPRFSETPMLATVFLVGKNVEADTKTINIHGHINDEAMEDKLTVGQYVNTKILTGKRMVNTLPESAVVLHGNGGFIFVNTKANTFQQVPVKIGITERGNIEVIPNKSIGNKQIVKQGASILQAMLTGSEE</sequence>
<dbReference type="InterPro" id="IPR051909">
    <property type="entry name" value="MFP_Cation_Efflux"/>
</dbReference>
<dbReference type="GO" id="GO:0030313">
    <property type="term" value="C:cell envelope"/>
    <property type="evidence" value="ECO:0007669"/>
    <property type="project" value="TreeGrafter"/>
</dbReference>
<comment type="similarity">
    <text evidence="1">Belongs to the membrane fusion protein (MFP) (TC 8.A.1) family.</text>
</comment>
<proteinExistence type="inferred from homology"/>
<evidence type="ECO:0000256" key="1">
    <source>
        <dbReference type="ARBA" id="ARBA00009477"/>
    </source>
</evidence>
<dbReference type="Gene3D" id="2.40.420.20">
    <property type="match status" value="1"/>
</dbReference>
<accession>A0A841F153</accession>
<dbReference type="RefSeq" id="WP_184137419.1">
    <property type="nucleotide sequence ID" value="NZ_JACHKT010000048.1"/>
</dbReference>
<dbReference type="PANTHER" id="PTHR30097">
    <property type="entry name" value="CATION EFFLUX SYSTEM PROTEIN CUSB"/>
    <property type="match status" value="1"/>
</dbReference>
<dbReference type="AlphaFoldDB" id="A0A841F153"/>
<dbReference type="GO" id="GO:0022857">
    <property type="term" value="F:transmembrane transporter activity"/>
    <property type="evidence" value="ECO:0007669"/>
    <property type="project" value="InterPro"/>
</dbReference>
<protein>
    <submittedName>
        <fullName evidence="4">Cobalt-zinc-cadmium efflux system membrane fusion protein</fullName>
    </submittedName>
</protein>
<dbReference type="Gene3D" id="1.10.287.470">
    <property type="entry name" value="Helix hairpin bin"/>
    <property type="match status" value="1"/>
</dbReference>
<dbReference type="Proteomes" id="UP000524404">
    <property type="component" value="Unassembled WGS sequence"/>
</dbReference>
<organism evidence="4 5">
    <name type="scientific">Arcicella rosea</name>
    <dbReference type="NCBI Taxonomy" id="502909"/>
    <lineage>
        <taxon>Bacteria</taxon>
        <taxon>Pseudomonadati</taxon>
        <taxon>Bacteroidota</taxon>
        <taxon>Cytophagia</taxon>
        <taxon>Cytophagales</taxon>
        <taxon>Flectobacillaceae</taxon>
        <taxon>Arcicella</taxon>
    </lineage>
</organism>
<reference evidence="4 5" key="1">
    <citation type="submission" date="2020-08" db="EMBL/GenBank/DDBJ databases">
        <title>Functional genomics of gut bacteria from endangered species of beetles.</title>
        <authorList>
            <person name="Carlos-Shanley C."/>
        </authorList>
    </citation>
    <scope>NUCLEOTIDE SEQUENCE [LARGE SCALE GENOMIC DNA]</scope>
    <source>
        <strain evidence="4 5">S00070</strain>
    </source>
</reference>
<name>A0A841F153_9BACT</name>
<dbReference type="NCBIfam" id="TIGR01730">
    <property type="entry name" value="RND_mfp"/>
    <property type="match status" value="1"/>
</dbReference>
<keyword evidence="5" id="KW-1185">Reference proteome</keyword>
<feature type="domain" description="CzcB-like barrel-sandwich hybrid" evidence="3">
    <location>
        <begin position="86"/>
        <end position="230"/>
    </location>
</feature>
<evidence type="ECO:0000313" key="5">
    <source>
        <dbReference type="Proteomes" id="UP000524404"/>
    </source>
</evidence>
<keyword evidence="2" id="KW-0813">Transport</keyword>
<evidence type="ECO:0000313" key="4">
    <source>
        <dbReference type="EMBL" id="MBB6005521.1"/>
    </source>
</evidence>
<dbReference type="GO" id="GO:0016020">
    <property type="term" value="C:membrane"/>
    <property type="evidence" value="ECO:0007669"/>
    <property type="project" value="InterPro"/>
</dbReference>
<evidence type="ECO:0000256" key="2">
    <source>
        <dbReference type="ARBA" id="ARBA00022448"/>
    </source>
</evidence>
<dbReference type="Gene3D" id="2.40.30.170">
    <property type="match status" value="1"/>
</dbReference>
<dbReference type="PANTHER" id="PTHR30097:SF4">
    <property type="entry name" value="SLR6042 PROTEIN"/>
    <property type="match status" value="1"/>
</dbReference>
<dbReference type="InterPro" id="IPR058647">
    <property type="entry name" value="BSH_CzcB-like"/>
</dbReference>
<dbReference type="EMBL" id="JACHKT010000048">
    <property type="protein sequence ID" value="MBB6005521.1"/>
    <property type="molecule type" value="Genomic_DNA"/>
</dbReference>
<dbReference type="SUPFAM" id="SSF111369">
    <property type="entry name" value="HlyD-like secretion proteins"/>
    <property type="match status" value="1"/>
</dbReference>
<gene>
    <name evidence="4" type="ORF">HNP25_004195</name>
</gene>
<dbReference type="GO" id="GO:0015679">
    <property type="term" value="P:plasma membrane copper ion transport"/>
    <property type="evidence" value="ECO:0007669"/>
    <property type="project" value="TreeGrafter"/>
</dbReference>